<proteinExistence type="predicted"/>
<evidence type="ECO:0000313" key="1">
    <source>
        <dbReference type="EMBL" id="JAG78186.1"/>
    </source>
</evidence>
<dbReference type="EMBL" id="GBYB01008420">
    <property type="protein sequence ID" value="JAG78187.1"/>
    <property type="molecule type" value="Transcribed_RNA"/>
</dbReference>
<organism evidence="2">
    <name type="scientific">Fopius arisanus</name>
    <dbReference type="NCBI Taxonomy" id="64838"/>
    <lineage>
        <taxon>Eukaryota</taxon>
        <taxon>Metazoa</taxon>
        <taxon>Ecdysozoa</taxon>
        <taxon>Arthropoda</taxon>
        <taxon>Hexapoda</taxon>
        <taxon>Insecta</taxon>
        <taxon>Pterygota</taxon>
        <taxon>Neoptera</taxon>
        <taxon>Endopterygota</taxon>
        <taxon>Hymenoptera</taxon>
        <taxon>Apocrita</taxon>
        <taxon>Ichneumonoidea</taxon>
        <taxon>Braconidae</taxon>
        <taxon>Opiinae</taxon>
        <taxon>Fopius</taxon>
    </lineage>
</organism>
<sequence length="305" mass="35571">MPRVSLVPRDEAIAVLEKYIDHFKTNDFPSYSDPVWKEISKDLGLRWSHHNCYTSVRENRRKILTAARENQGIFIPEEVPEKKPKRETSEYTGLEMLYQDEEDLELDDDVYNDSKLLNLTDDLSDFEVDADAAGLGHFDILITRDEWREMKGYSKRYNKRHYAILNPGIWTNILALAVTRQTKLPCAFVFDNSKIYESANSLHYLKIKGHCKSKACQNLFFGYVDRDPGDNDFYMSVRMRDTMGETHEDVHRPLKGLAKTSRRKKKFGDEVVSEGSSSMRQQAAKYVNIFLCRRCSYPNIINRRT</sequence>
<evidence type="ECO:0000313" key="2">
    <source>
        <dbReference type="EMBL" id="JAG78187.1"/>
    </source>
</evidence>
<reference evidence="2" key="1">
    <citation type="submission" date="2015-01" db="EMBL/GenBank/DDBJ databases">
        <title>Transcriptome Assembly of Fopius arisanus.</title>
        <authorList>
            <person name="Geib S."/>
        </authorList>
    </citation>
    <scope>NUCLEOTIDE SEQUENCE</scope>
</reference>
<protein>
    <submittedName>
        <fullName evidence="1">NOF_10 protein</fullName>
    </submittedName>
    <submittedName>
        <fullName evidence="2">NOF_12 protein</fullName>
    </submittedName>
</protein>
<name>A0A0C9RJP6_9HYME</name>
<dbReference type="EMBL" id="GBYB01008419">
    <property type="protein sequence ID" value="JAG78186.1"/>
    <property type="molecule type" value="Transcribed_RNA"/>
</dbReference>
<accession>A0A0C9RJP6</accession>
<gene>
    <name evidence="2" type="primary">NOF_12</name>
    <name evidence="1" type="synonym">NOF_10</name>
    <name evidence="2" type="ORF">g.12213</name>
    <name evidence="1" type="ORF">g.12214</name>
</gene>
<dbReference type="AlphaFoldDB" id="A0A0C9RJP6"/>